<dbReference type="InterPro" id="IPR001763">
    <property type="entry name" value="Rhodanese-like_dom"/>
</dbReference>
<keyword evidence="4" id="KW-1185">Reference proteome</keyword>
<comment type="caution">
    <text evidence="3">The sequence shown here is derived from an EMBL/GenBank/DDBJ whole genome shotgun (WGS) entry which is preliminary data.</text>
</comment>
<dbReference type="Proteomes" id="UP001597044">
    <property type="component" value="Unassembled WGS sequence"/>
</dbReference>
<reference evidence="4" key="1">
    <citation type="journal article" date="2019" name="Int. J. Syst. Evol. Microbiol.">
        <title>The Global Catalogue of Microorganisms (GCM) 10K type strain sequencing project: providing services to taxonomists for standard genome sequencing and annotation.</title>
        <authorList>
            <consortium name="The Broad Institute Genomics Platform"/>
            <consortium name="The Broad Institute Genome Sequencing Center for Infectious Disease"/>
            <person name="Wu L."/>
            <person name="Ma J."/>
        </authorList>
    </citation>
    <scope>NUCLEOTIDE SEQUENCE [LARGE SCALE GENOMIC DNA]</scope>
    <source>
        <strain evidence="4">CCUG 63419</strain>
    </source>
</reference>
<dbReference type="Pfam" id="PF00581">
    <property type="entry name" value="Rhodanese"/>
    <property type="match status" value="1"/>
</dbReference>
<dbReference type="CDD" id="cd00158">
    <property type="entry name" value="RHOD"/>
    <property type="match status" value="1"/>
</dbReference>
<dbReference type="SUPFAM" id="SSF52821">
    <property type="entry name" value="Rhodanese/Cell cycle control phosphatase"/>
    <property type="match status" value="1"/>
</dbReference>
<dbReference type="SMART" id="SM00450">
    <property type="entry name" value="RHOD"/>
    <property type="match status" value="1"/>
</dbReference>
<keyword evidence="1" id="KW-0472">Membrane</keyword>
<evidence type="ECO:0000313" key="3">
    <source>
        <dbReference type="EMBL" id="MFD0950490.1"/>
    </source>
</evidence>
<dbReference type="RefSeq" id="WP_340676051.1">
    <property type="nucleotide sequence ID" value="NZ_JBHTIT010000001.1"/>
</dbReference>
<dbReference type="PANTHER" id="PTHR43031">
    <property type="entry name" value="FAD-DEPENDENT OXIDOREDUCTASE"/>
    <property type="match status" value="1"/>
</dbReference>
<name>A0ABW3HHS7_9GAMM</name>
<dbReference type="PROSITE" id="PS50206">
    <property type="entry name" value="RHODANESE_3"/>
    <property type="match status" value="1"/>
</dbReference>
<dbReference type="PANTHER" id="PTHR43031:SF18">
    <property type="entry name" value="RHODANESE-RELATED SULFURTRANSFERASES"/>
    <property type="match status" value="1"/>
</dbReference>
<sequence>MRILPDFLATLSHIMDRAIEFVTNHHMLVATFIALLAAFVFTEIQRGGRRISPADLTRLVNTQEARVIDLRNTPEFREGHITGSENMPFSQVAEKAAALAAAGKPIIFVCAMGQTAGNAARSVKQAGMKEVHILSGGISTWRQQGLPLVR</sequence>
<keyword evidence="1" id="KW-0812">Transmembrane</keyword>
<protein>
    <submittedName>
        <fullName evidence="3">Rhodanese-like domain-containing protein</fullName>
    </submittedName>
</protein>
<proteinExistence type="predicted"/>
<feature type="domain" description="Rhodanese" evidence="2">
    <location>
        <begin position="61"/>
        <end position="150"/>
    </location>
</feature>
<dbReference type="Gene3D" id="3.40.250.10">
    <property type="entry name" value="Rhodanese-like domain"/>
    <property type="match status" value="1"/>
</dbReference>
<evidence type="ECO:0000313" key="4">
    <source>
        <dbReference type="Proteomes" id="UP001597044"/>
    </source>
</evidence>
<dbReference type="InterPro" id="IPR050229">
    <property type="entry name" value="GlpE_sulfurtransferase"/>
</dbReference>
<gene>
    <name evidence="3" type="ORF">ACFQ0F_08845</name>
</gene>
<organism evidence="3 4">
    <name type="scientific">Paraperlucidibaca wandonensis</name>
    <dbReference type="NCBI Taxonomy" id="1268273"/>
    <lineage>
        <taxon>Bacteria</taxon>
        <taxon>Pseudomonadati</taxon>
        <taxon>Pseudomonadota</taxon>
        <taxon>Gammaproteobacteria</taxon>
        <taxon>Moraxellales</taxon>
        <taxon>Moraxellaceae</taxon>
        <taxon>Paraperlucidibaca</taxon>
    </lineage>
</organism>
<evidence type="ECO:0000256" key="1">
    <source>
        <dbReference type="SAM" id="Phobius"/>
    </source>
</evidence>
<evidence type="ECO:0000259" key="2">
    <source>
        <dbReference type="PROSITE" id="PS50206"/>
    </source>
</evidence>
<dbReference type="EMBL" id="JBHTIT010000001">
    <property type="protein sequence ID" value="MFD0950490.1"/>
    <property type="molecule type" value="Genomic_DNA"/>
</dbReference>
<keyword evidence="1" id="KW-1133">Transmembrane helix</keyword>
<dbReference type="InterPro" id="IPR036873">
    <property type="entry name" value="Rhodanese-like_dom_sf"/>
</dbReference>
<feature type="transmembrane region" description="Helical" evidence="1">
    <location>
        <begin position="25"/>
        <end position="42"/>
    </location>
</feature>
<accession>A0ABW3HHS7</accession>